<evidence type="ECO:0000313" key="1">
    <source>
        <dbReference type="EMBL" id="OJA10497.1"/>
    </source>
</evidence>
<reference evidence="1 2" key="1">
    <citation type="submission" date="2016-03" db="EMBL/GenBank/DDBJ databases">
        <title>Comparative genomics of the ectomycorrhizal sister species Rhizopogon vinicolor and Rhizopogon vesiculosus (Basidiomycota: Boletales) reveals a divergence of the mating type B locus.</title>
        <authorList>
            <person name="Mujic A.B."/>
            <person name="Kuo A."/>
            <person name="Tritt A."/>
            <person name="Lipzen A."/>
            <person name="Chen C."/>
            <person name="Johnson J."/>
            <person name="Sharma A."/>
            <person name="Barry K."/>
            <person name="Grigoriev I.V."/>
            <person name="Spatafora J.W."/>
        </authorList>
    </citation>
    <scope>NUCLEOTIDE SEQUENCE [LARGE SCALE GENOMIC DNA]</scope>
    <source>
        <strain evidence="1 2">AM-OR11-056</strain>
    </source>
</reference>
<organism evidence="1 2">
    <name type="scientific">Rhizopogon vesiculosus</name>
    <dbReference type="NCBI Taxonomy" id="180088"/>
    <lineage>
        <taxon>Eukaryota</taxon>
        <taxon>Fungi</taxon>
        <taxon>Dikarya</taxon>
        <taxon>Basidiomycota</taxon>
        <taxon>Agaricomycotina</taxon>
        <taxon>Agaricomycetes</taxon>
        <taxon>Agaricomycetidae</taxon>
        <taxon>Boletales</taxon>
        <taxon>Suillineae</taxon>
        <taxon>Rhizopogonaceae</taxon>
        <taxon>Rhizopogon</taxon>
    </lineage>
</organism>
<sequence length="31" mass="3614">MRLLDNGTKAKMFTLHGNCLWRGEEARQIHS</sequence>
<keyword evidence="2" id="KW-1185">Reference proteome</keyword>
<proteinExistence type="predicted"/>
<accession>A0A1J8QA55</accession>
<gene>
    <name evidence="1" type="ORF">AZE42_07829</name>
</gene>
<comment type="caution">
    <text evidence="1">The sequence shown here is derived from an EMBL/GenBank/DDBJ whole genome shotgun (WGS) entry which is preliminary data.</text>
</comment>
<dbReference type="Proteomes" id="UP000183567">
    <property type="component" value="Unassembled WGS sequence"/>
</dbReference>
<dbReference type="AlphaFoldDB" id="A0A1J8QA55"/>
<evidence type="ECO:0000313" key="2">
    <source>
        <dbReference type="Proteomes" id="UP000183567"/>
    </source>
</evidence>
<protein>
    <submittedName>
        <fullName evidence="1">Uncharacterized protein</fullName>
    </submittedName>
</protein>
<dbReference type="EMBL" id="LVVM01005452">
    <property type="protein sequence ID" value="OJA10497.1"/>
    <property type="molecule type" value="Genomic_DNA"/>
</dbReference>
<name>A0A1J8QA55_9AGAM</name>